<keyword evidence="1" id="KW-0862">Zinc</keyword>
<keyword evidence="1" id="KW-0479">Metal-binding</keyword>
<reference evidence="3" key="2">
    <citation type="submission" date="2019-06" db="EMBL/GenBank/DDBJ databases">
        <title>Genomics analysis of Aphanomyces spp. identifies a new class of oomycete effector associated with host adaptation.</title>
        <authorList>
            <person name="Gaulin E."/>
        </authorList>
    </citation>
    <scope>NUCLEOTIDE SEQUENCE</scope>
    <source>
        <strain evidence="3">CBS 578.67</strain>
    </source>
</reference>
<dbReference type="InterPro" id="IPR013083">
    <property type="entry name" value="Znf_RING/FYVE/PHD"/>
</dbReference>
<dbReference type="OrthoDB" id="1711136at2759"/>
<feature type="domain" description="RING-type" evidence="2">
    <location>
        <begin position="293"/>
        <end position="328"/>
    </location>
</feature>
<dbReference type="EMBL" id="CAADRA010006503">
    <property type="protein sequence ID" value="VFT95994.1"/>
    <property type="molecule type" value="Genomic_DNA"/>
</dbReference>
<protein>
    <submittedName>
        <fullName evidence="4">Aste57867_19274 protein</fullName>
    </submittedName>
</protein>
<dbReference type="Proteomes" id="UP000332933">
    <property type="component" value="Unassembled WGS sequence"/>
</dbReference>
<dbReference type="GO" id="GO:0008270">
    <property type="term" value="F:zinc ion binding"/>
    <property type="evidence" value="ECO:0007669"/>
    <property type="project" value="UniProtKB-KW"/>
</dbReference>
<proteinExistence type="predicted"/>
<dbReference type="GO" id="GO:0061630">
    <property type="term" value="F:ubiquitin protein ligase activity"/>
    <property type="evidence" value="ECO:0007669"/>
    <property type="project" value="UniProtKB-EC"/>
</dbReference>
<evidence type="ECO:0000313" key="5">
    <source>
        <dbReference type="Proteomes" id="UP000332933"/>
    </source>
</evidence>
<keyword evidence="5" id="KW-1185">Reference proteome</keyword>
<evidence type="ECO:0000256" key="1">
    <source>
        <dbReference type="PROSITE-ProRule" id="PRU00175"/>
    </source>
</evidence>
<gene>
    <name evidence="4" type="primary">Aste57867_19274</name>
    <name evidence="3" type="ORF">As57867_019210</name>
    <name evidence="4" type="ORF">ASTE57867_19274</name>
</gene>
<accession>A0A485LCG1</accession>
<dbReference type="PANTHER" id="PTHR22996:SF0">
    <property type="entry name" value="RE60872P-RELATED"/>
    <property type="match status" value="1"/>
</dbReference>
<dbReference type="EMBL" id="VJMH01006482">
    <property type="protein sequence ID" value="KAF0689262.1"/>
    <property type="molecule type" value="Genomic_DNA"/>
</dbReference>
<dbReference type="PROSITE" id="PS50089">
    <property type="entry name" value="ZF_RING_2"/>
    <property type="match status" value="1"/>
</dbReference>
<name>A0A485LCG1_9STRA</name>
<dbReference type="GO" id="GO:0016567">
    <property type="term" value="P:protein ubiquitination"/>
    <property type="evidence" value="ECO:0007669"/>
    <property type="project" value="TreeGrafter"/>
</dbReference>
<dbReference type="SMART" id="SM00184">
    <property type="entry name" value="RING"/>
    <property type="match status" value="1"/>
</dbReference>
<dbReference type="InterPro" id="IPR045194">
    <property type="entry name" value="MGRN1/RNF157-like"/>
</dbReference>
<keyword evidence="1" id="KW-0863">Zinc-finger</keyword>
<evidence type="ECO:0000259" key="2">
    <source>
        <dbReference type="PROSITE" id="PS50089"/>
    </source>
</evidence>
<dbReference type="Gene3D" id="3.30.40.10">
    <property type="entry name" value="Zinc/RING finger domain, C3HC4 (zinc finger)"/>
    <property type="match status" value="1"/>
</dbReference>
<evidence type="ECO:0000313" key="4">
    <source>
        <dbReference type="EMBL" id="VFT95994.1"/>
    </source>
</evidence>
<evidence type="ECO:0000313" key="3">
    <source>
        <dbReference type="EMBL" id="KAF0689262.1"/>
    </source>
</evidence>
<dbReference type="AlphaFoldDB" id="A0A485LCG1"/>
<dbReference type="SUPFAM" id="SSF57850">
    <property type="entry name" value="RING/U-box"/>
    <property type="match status" value="1"/>
</dbReference>
<dbReference type="PANTHER" id="PTHR22996">
    <property type="entry name" value="MAHOGUNIN"/>
    <property type="match status" value="1"/>
</dbReference>
<dbReference type="Pfam" id="PF13920">
    <property type="entry name" value="zf-C3HC4_3"/>
    <property type="match status" value="1"/>
</dbReference>
<sequence>MASAAMTMASMPPPLDYELQNVLTLALTMTLILWAARVHGLHMQLRDIRAALAKNHVAYVPNLGPSLDLLETMTVVHLQQFLRQQDQIVSFAMEKLDAPFDVVGNSVKYTAGTDADSKALSFSFQTTVPCHVQIYWGIDARGVAALHRKHKTDPSALSSLSSWWRGKEPEAEDDHAPLSPTSTADNADDAIVCVDKSDSLLFHAASSSNAVQTYSMSHVFAAAPPSGMAVIAIRTVSKEVQVVIDTPVASVVTEFVVVEFAASNAIAKRLYQSSTGVVYLAHDIFGADEFVECSICLENPTTVTILPCRHCCVCETCLKEIDACPICRAKFASYVVAPA</sequence>
<organism evidence="4 5">
    <name type="scientific">Aphanomyces stellatus</name>
    <dbReference type="NCBI Taxonomy" id="120398"/>
    <lineage>
        <taxon>Eukaryota</taxon>
        <taxon>Sar</taxon>
        <taxon>Stramenopiles</taxon>
        <taxon>Oomycota</taxon>
        <taxon>Saprolegniomycetes</taxon>
        <taxon>Saprolegniales</taxon>
        <taxon>Verrucalvaceae</taxon>
        <taxon>Aphanomyces</taxon>
    </lineage>
</organism>
<dbReference type="InterPro" id="IPR001841">
    <property type="entry name" value="Znf_RING"/>
</dbReference>
<reference evidence="4 5" key="1">
    <citation type="submission" date="2019-03" db="EMBL/GenBank/DDBJ databases">
        <authorList>
            <person name="Gaulin E."/>
            <person name="Dumas B."/>
        </authorList>
    </citation>
    <scope>NUCLEOTIDE SEQUENCE [LARGE SCALE GENOMIC DNA]</scope>
    <source>
        <strain evidence="4">CBS 568.67</strain>
    </source>
</reference>